<evidence type="ECO:0000256" key="3">
    <source>
        <dbReference type="ARBA" id="ARBA00023235"/>
    </source>
</evidence>
<keyword evidence="2" id="KW-0576">Peroxisome</keyword>
<evidence type="ECO:0000256" key="2">
    <source>
        <dbReference type="ARBA" id="ARBA00023140"/>
    </source>
</evidence>
<dbReference type="InterPro" id="IPR029045">
    <property type="entry name" value="ClpP/crotonase-like_dom_sf"/>
</dbReference>
<dbReference type="Gene3D" id="3.90.226.10">
    <property type="entry name" value="2-enoyl-CoA Hydratase, Chain A, domain 1"/>
    <property type="match status" value="1"/>
</dbReference>
<comment type="subcellular location">
    <subcellularLocation>
        <location evidence="1">Peroxisome</location>
    </subcellularLocation>
</comment>
<sequence>MNLPFTPCAQVRVDLIDGILSLQLNRPAQKNALSQAMYQSLADSLQWAAQQECVRVVRLTGCGDSFSAGNDLADFLRSTEDADQGLSKELPVVQFMMALRHLPQPIVAEVNGLAIGIGTTLLLHCDMVYAADDAYFQLPFIQLGLCPEFASSTLLVRRVGEARARELLLLGERFDAAAAQDYGLLNGVFPRERLDTEVGVVCKRLNALPPAALRQSKALIDEVVGWPVDKVIERELEVFARCLAGAEAQGIIKNIAEGKA</sequence>
<dbReference type="Pfam" id="PF00378">
    <property type="entry name" value="ECH_1"/>
    <property type="match status" value="1"/>
</dbReference>
<protein>
    <submittedName>
        <fullName evidence="4">Enoyl-CoA hydratase</fullName>
    </submittedName>
</protein>
<evidence type="ECO:0000313" key="4">
    <source>
        <dbReference type="EMBL" id="MDX6847829.1"/>
    </source>
</evidence>
<dbReference type="InterPro" id="IPR051053">
    <property type="entry name" value="ECH/Chromodomain_protein"/>
</dbReference>
<dbReference type="RefSeq" id="WP_302724430.1">
    <property type="nucleotide sequence ID" value="NZ_JAULRU010000797.1"/>
</dbReference>
<dbReference type="InterPro" id="IPR001753">
    <property type="entry name" value="Enoyl-CoA_hydra/iso"/>
</dbReference>
<proteinExistence type="predicted"/>
<name>A0ABU4RSF7_9GAMM</name>
<gene>
    <name evidence="4" type="ORF">SCD92_00570</name>
</gene>
<comment type="caution">
    <text evidence="4">The sequence shown here is derived from an EMBL/GenBank/DDBJ whole genome shotgun (WGS) entry which is preliminary data.</text>
</comment>
<keyword evidence="5" id="KW-1185">Reference proteome</keyword>
<accession>A0ABU4RSF7</accession>
<organism evidence="4 5">
    <name type="scientific">Gilvimarinus gilvus</name>
    <dbReference type="NCBI Taxonomy" id="3058038"/>
    <lineage>
        <taxon>Bacteria</taxon>
        <taxon>Pseudomonadati</taxon>
        <taxon>Pseudomonadota</taxon>
        <taxon>Gammaproteobacteria</taxon>
        <taxon>Cellvibrionales</taxon>
        <taxon>Cellvibrionaceae</taxon>
        <taxon>Gilvimarinus</taxon>
    </lineage>
</organism>
<dbReference type="EMBL" id="JAXAFO010000001">
    <property type="protein sequence ID" value="MDX6847829.1"/>
    <property type="molecule type" value="Genomic_DNA"/>
</dbReference>
<keyword evidence="3" id="KW-0413">Isomerase</keyword>
<dbReference type="Proteomes" id="UP001273505">
    <property type="component" value="Unassembled WGS sequence"/>
</dbReference>
<evidence type="ECO:0000313" key="5">
    <source>
        <dbReference type="Proteomes" id="UP001273505"/>
    </source>
</evidence>
<evidence type="ECO:0000256" key="1">
    <source>
        <dbReference type="ARBA" id="ARBA00004275"/>
    </source>
</evidence>
<dbReference type="SUPFAM" id="SSF52096">
    <property type="entry name" value="ClpP/crotonase"/>
    <property type="match status" value="1"/>
</dbReference>
<reference evidence="4 5" key="1">
    <citation type="submission" date="2023-11" db="EMBL/GenBank/DDBJ databases">
        <title>Gilvimarinus fulvus sp. nov., isolated from the surface of Kelp.</title>
        <authorList>
            <person name="Sun Y.Y."/>
            <person name="Gong Y."/>
            <person name="Du Z.J."/>
        </authorList>
    </citation>
    <scope>NUCLEOTIDE SEQUENCE [LARGE SCALE GENOMIC DNA]</scope>
    <source>
        <strain evidence="4 5">SDUM040013</strain>
    </source>
</reference>
<dbReference type="PANTHER" id="PTHR43684:SF1">
    <property type="entry name" value="ENOYL-COA DELTA ISOMERASE 2"/>
    <property type="match status" value="1"/>
</dbReference>
<dbReference type="PANTHER" id="PTHR43684">
    <property type="match status" value="1"/>
</dbReference>
<dbReference type="CDD" id="cd06558">
    <property type="entry name" value="crotonase-like"/>
    <property type="match status" value="1"/>
</dbReference>